<keyword evidence="4" id="KW-0479">Metal-binding</keyword>
<dbReference type="GO" id="GO:0005634">
    <property type="term" value="C:nucleus"/>
    <property type="evidence" value="ECO:0007669"/>
    <property type="project" value="TreeGrafter"/>
</dbReference>
<dbReference type="GO" id="GO:0030422">
    <property type="term" value="P:siRNA processing"/>
    <property type="evidence" value="ECO:0007669"/>
    <property type="project" value="TreeGrafter"/>
</dbReference>
<dbReference type="Pfam" id="PF00636">
    <property type="entry name" value="Ribonuclease_3"/>
    <property type="match status" value="1"/>
</dbReference>
<dbReference type="SMART" id="SM00358">
    <property type="entry name" value="DSRM"/>
    <property type="match status" value="1"/>
</dbReference>
<protein>
    <recommendedName>
        <fullName evidence="2">ribonuclease III</fullName>
        <ecNumber evidence="2">3.1.26.3</ecNumber>
    </recommendedName>
</protein>
<accession>A0A6C0JPC5</accession>
<dbReference type="GO" id="GO:0003723">
    <property type="term" value="F:RNA binding"/>
    <property type="evidence" value="ECO:0007669"/>
    <property type="project" value="UniProtKB-KW"/>
</dbReference>
<reference evidence="11" key="1">
    <citation type="journal article" date="2020" name="Nature">
        <title>Giant virus diversity and host interactions through global metagenomics.</title>
        <authorList>
            <person name="Schulz F."/>
            <person name="Roux S."/>
            <person name="Paez-Espino D."/>
            <person name="Jungbluth S."/>
            <person name="Walsh D.A."/>
            <person name="Denef V.J."/>
            <person name="McMahon K.D."/>
            <person name="Konstantinidis K.T."/>
            <person name="Eloe-Fadrosh E.A."/>
            <person name="Kyrpides N.C."/>
            <person name="Woyke T."/>
        </authorList>
    </citation>
    <scope>NUCLEOTIDE SEQUENCE</scope>
    <source>
        <strain evidence="11">GVMAG-S-1040241-154</strain>
    </source>
</reference>
<keyword evidence="3" id="KW-0540">Nuclease</keyword>
<keyword evidence="6" id="KW-0378">Hydrolase</keyword>
<keyword evidence="7" id="KW-0460">Magnesium</keyword>
<dbReference type="Pfam" id="PF00035">
    <property type="entry name" value="dsrm"/>
    <property type="match status" value="1"/>
</dbReference>
<dbReference type="AlphaFoldDB" id="A0A6C0JPC5"/>
<feature type="domain" description="RNase III" evidence="10">
    <location>
        <begin position="43"/>
        <end position="190"/>
    </location>
</feature>
<evidence type="ECO:0000256" key="3">
    <source>
        <dbReference type="ARBA" id="ARBA00022722"/>
    </source>
</evidence>
<dbReference type="GO" id="GO:0006364">
    <property type="term" value="P:rRNA processing"/>
    <property type="evidence" value="ECO:0007669"/>
    <property type="project" value="InterPro"/>
</dbReference>
<dbReference type="SUPFAM" id="SSF69065">
    <property type="entry name" value="RNase III domain-like"/>
    <property type="match status" value="1"/>
</dbReference>
<evidence type="ECO:0000256" key="7">
    <source>
        <dbReference type="ARBA" id="ARBA00022842"/>
    </source>
</evidence>
<evidence type="ECO:0000313" key="11">
    <source>
        <dbReference type="EMBL" id="QHU07592.1"/>
    </source>
</evidence>
<dbReference type="HAMAP" id="MF_00104">
    <property type="entry name" value="RNase_III"/>
    <property type="match status" value="1"/>
</dbReference>
<dbReference type="InterPro" id="IPR014720">
    <property type="entry name" value="dsRBD_dom"/>
</dbReference>
<dbReference type="PANTHER" id="PTHR14950:SF62">
    <property type="entry name" value="DICER-LIKE PROTEIN 1"/>
    <property type="match status" value="1"/>
</dbReference>
<dbReference type="InterPro" id="IPR011907">
    <property type="entry name" value="RNase_III"/>
</dbReference>
<dbReference type="EMBL" id="MN740684">
    <property type="protein sequence ID" value="QHU07592.1"/>
    <property type="molecule type" value="Genomic_DNA"/>
</dbReference>
<evidence type="ECO:0000256" key="8">
    <source>
        <dbReference type="ARBA" id="ARBA00022884"/>
    </source>
</evidence>
<dbReference type="GO" id="GO:0005737">
    <property type="term" value="C:cytoplasm"/>
    <property type="evidence" value="ECO:0007669"/>
    <property type="project" value="TreeGrafter"/>
</dbReference>
<dbReference type="PROSITE" id="PS50137">
    <property type="entry name" value="DS_RBD"/>
    <property type="match status" value="1"/>
</dbReference>
<evidence type="ECO:0000259" key="10">
    <source>
        <dbReference type="PROSITE" id="PS50142"/>
    </source>
</evidence>
<evidence type="ECO:0000256" key="6">
    <source>
        <dbReference type="ARBA" id="ARBA00022801"/>
    </source>
</evidence>
<keyword evidence="8" id="KW-0694">RNA-binding</keyword>
<organism evidence="11">
    <name type="scientific">viral metagenome</name>
    <dbReference type="NCBI Taxonomy" id="1070528"/>
    <lineage>
        <taxon>unclassified sequences</taxon>
        <taxon>metagenomes</taxon>
        <taxon>organismal metagenomes</taxon>
    </lineage>
</organism>
<feature type="domain" description="DRBM" evidence="9">
    <location>
        <begin position="219"/>
        <end position="289"/>
    </location>
</feature>
<sequence>MIYYNFYAINMNKISSLHNKTKEIDVLEMPYNDKNCLLDIDTLKIILSNNGLNNYEIDDINLYRTAFVHQSYCTMKNHDFINSNTKCPENCLPLQDMSYERLEFLGDSILDMVISAYIFERYPDQNEGFLSKIRTKIVNGKMLGFLSNKIGFNKYAIISKQVEESNGRNNYKIMEDIFEAFIAALFLDSNSNYDLVYNWIINVVENNIDFSELIANKTNYKDMLIYYMQHHLQDIPKFLEINVSTKDSVKVFKYCVKDKNNAVISTATGNSKKDAENNAALEALKHFNVNISTLNII</sequence>
<dbReference type="FunFam" id="1.10.1520.10:FF:000001">
    <property type="entry name" value="Ribonuclease 3"/>
    <property type="match status" value="1"/>
</dbReference>
<keyword evidence="5" id="KW-0255">Endonuclease</keyword>
<evidence type="ECO:0000256" key="2">
    <source>
        <dbReference type="ARBA" id="ARBA00012177"/>
    </source>
</evidence>
<evidence type="ECO:0000256" key="1">
    <source>
        <dbReference type="ARBA" id="ARBA00000109"/>
    </source>
</evidence>
<dbReference type="EC" id="3.1.26.3" evidence="2"/>
<dbReference type="InterPro" id="IPR036389">
    <property type="entry name" value="RNase_III_sf"/>
</dbReference>
<dbReference type="PROSITE" id="PS50142">
    <property type="entry name" value="RNASE_3_2"/>
    <property type="match status" value="1"/>
</dbReference>
<evidence type="ECO:0000256" key="4">
    <source>
        <dbReference type="ARBA" id="ARBA00022723"/>
    </source>
</evidence>
<dbReference type="SUPFAM" id="SSF54768">
    <property type="entry name" value="dsRNA-binding domain-like"/>
    <property type="match status" value="1"/>
</dbReference>
<evidence type="ECO:0000256" key="5">
    <source>
        <dbReference type="ARBA" id="ARBA00022759"/>
    </source>
</evidence>
<dbReference type="SMART" id="SM00535">
    <property type="entry name" value="RIBOc"/>
    <property type="match status" value="1"/>
</dbReference>
<dbReference type="GO" id="GO:0046872">
    <property type="term" value="F:metal ion binding"/>
    <property type="evidence" value="ECO:0007669"/>
    <property type="project" value="UniProtKB-KW"/>
</dbReference>
<dbReference type="InterPro" id="IPR000999">
    <property type="entry name" value="RNase_III_dom"/>
</dbReference>
<name>A0A6C0JPC5_9ZZZZ</name>
<dbReference type="PANTHER" id="PTHR14950">
    <property type="entry name" value="DICER-RELATED"/>
    <property type="match status" value="1"/>
</dbReference>
<dbReference type="GO" id="GO:0004525">
    <property type="term" value="F:ribonuclease III activity"/>
    <property type="evidence" value="ECO:0007669"/>
    <property type="project" value="UniProtKB-EC"/>
</dbReference>
<dbReference type="Gene3D" id="3.30.160.20">
    <property type="match status" value="1"/>
</dbReference>
<evidence type="ECO:0000259" key="9">
    <source>
        <dbReference type="PROSITE" id="PS50137"/>
    </source>
</evidence>
<dbReference type="PROSITE" id="PS00517">
    <property type="entry name" value="RNASE_3_1"/>
    <property type="match status" value="1"/>
</dbReference>
<dbReference type="Gene3D" id="1.10.1520.10">
    <property type="entry name" value="Ribonuclease III domain"/>
    <property type="match status" value="1"/>
</dbReference>
<proteinExistence type="inferred from homology"/>
<dbReference type="CDD" id="cd00593">
    <property type="entry name" value="RIBOc"/>
    <property type="match status" value="1"/>
</dbReference>
<comment type="catalytic activity">
    <reaction evidence="1">
        <text>Endonucleolytic cleavage to 5'-phosphomonoester.</text>
        <dbReference type="EC" id="3.1.26.3"/>
    </reaction>
</comment>